<evidence type="ECO:0000256" key="1">
    <source>
        <dbReference type="SAM" id="MobiDB-lite"/>
    </source>
</evidence>
<reference evidence="2" key="1">
    <citation type="journal article" date="2023" name="Science">
        <title>Genome structures resolve the early diversification of teleost fishes.</title>
        <authorList>
            <person name="Parey E."/>
            <person name="Louis A."/>
            <person name="Montfort J."/>
            <person name="Bouchez O."/>
            <person name="Roques C."/>
            <person name="Iampietro C."/>
            <person name="Lluch J."/>
            <person name="Castinel A."/>
            <person name="Donnadieu C."/>
            <person name="Desvignes T."/>
            <person name="Floi Bucao C."/>
            <person name="Jouanno E."/>
            <person name="Wen M."/>
            <person name="Mejri S."/>
            <person name="Dirks R."/>
            <person name="Jansen H."/>
            <person name="Henkel C."/>
            <person name="Chen W.J."/>
            <person name="Zahm M."/>
            <person name="Cabau C."/>
            <person name="Klopp C."/>
            <person name="Thompson A.W."/>
            <person name="Robinson-Rechavi M."/>
            <person name="Braasch I."/>
            <person name="Lecointre G."/>
            <person name="Bobe J."/>
            <person name="Postlethwait J.H."/>
            <person name="Berthelot C."/>
            <person name="Roest Crollius H."/>
            <person name="Guiguen Y."/>
        </authorList>
    </citation>
    <scope>NUCLEOTIDE SEQUENCE</scope>
    <source>
        <strain evidence="2">WJC10195</strain>
    </source>
</reference>
<feature type="region of interest" description="Disordered" evidence="1">
    <location>
        <begin position="33"/>
        <end position="63"/>
    </location>
</feature>
<dbReference type="EMBL" id="JAINUF010000004">
    <property type="protein sequence ID" value="KAJ8363401.1"/>
    <property type="molecule type" value="Genomic_DNA"/>
</dbReference>
<sequence length="150" mass="15242">MARQLLQANPGICADREEGLVNKIIRGYAQGNAPMPNAPLPPGGSASPSASPGPPGSPCVPRAQLSAAPDSLARRAADGLGSAGEHRFQTVSMLQMLGEAGISAARGEGHCAPPASQTQVCDVCGTLSSQQSVEPQGHYSTVDTCRPTVL</sequence>
<proteinExistence type="predicted"/>
<evidence type="ECO:0000313" key="3">
    <source>
        <dbReference type="Proteomes" id="UP001152622"/>
    </source>
</evidence>
<name>A0A9Q1FNR8_SYNKA</name>
<accession>A0A9Q1FNR8</accession>
<dbReference type="AlphaFoldDB" id="A0A9Q1FNR8"/>
<gene>
    <name evidence="2" type="ORF">SKAU_G00122320</name>
</gene>
<organism evidence="2 3">
    <name type="scientific">Synaphobranchus kaupii</name>
    <name type="common">Kaup's arrowtooth eel</name>
    <dbReference type="NCBI Taxonomy" id="118154"/>
    <lineage>
        <taxon>Eukaryota</taxon>
        <taxon>Metazoa</taxon>
        <taxon>Chordata</taxon>
        <taxon>Craniata</taxon>
        <taxon>Vertebrata</taxon>
        <taxon>Euteleostomi</taxon>
        <taxon>Actinopterygii</taxon>
        <taxon>Neopterygii</taxon>
        <taxon>Teleostei</taxon>
        <taxon>Anguilliformes</taxon>
        <taxon>Synaphobranchidae</taxon>
        <taxon>Synaphobranchus</taxon>
    </lineage>
</organism>
<comment type="caution">
    <text evidence="2">The sequence shown here is derived from an EMBL/GenBank/DDBJ whole genome shotgun (WGS) entry which is preliminary data.</text>
</comment>
<protein>
    <submittedName>
        <fullName evidence="2">Uncharacterized protein</fullName>
    </submittedName>
</protein>
<keyword evidence="3" id="KW-1185">Reference proteome</keyword>
<evidence type="ECO:0000313" key="2">
    <source>
        <dbReference type="EMBL" id="KAJ8363401.1"/>
    </source>
</evidence>
<dbReference type="Proteomes" id="UP001152622">
    <property type="component" value="Chromosome 4"/>
</dbReference>